<dbReference type="OrthoDB" id="1649278at2"/>
<dbReference type="InterPro" id="IPR014197">
    <property type="entry name" value="Sporulation_prot_YunB"/>
</dbReference>
<protein>
    <submittedName>
        <fullName evidence="2">Sporulation protein YunB</fullName>
    </submittedName>
</protein>
<feature type="transmembrane region" description="Helical" evidence="1">
    <location>
        <begin position="15"/>
        <end position="37"/>
    </location>
</feature>
<dbReference type="Pfam" id="PF09560">
    <property type="entry name" value="Spore_YunB"/>
    <property type="match status" value="1"/>
</dbReference>
<organism evidence="2 3">
    <name type="scientific">Saliterribacillus persicus</name>
    <dbReference type="NCBI Taxonomy" id="930114"/>
    <lineage>
        <taxon>Bacteria</taxon>
        <taxon>Bacillati</taxon>
        <taxon>Bacillota</taxon>
        <taxon>Bacilli</taxon>
        <taxon>Bacillales</taxon>
        <taxon>Bacillaceae</taxon>
        <taxon>Saliterribacillus</taxon>
    </lineage>
</organism>
<keyword evidence="1" id="KW-0812">Transmembrane</keyword>
<dbReference type="PIRSF" id="PIRSF021383">
    <property type="entry name" value="YunB"/>
    <property type="match status" value="1"/>
</dbReference>
<evidence type="ECO:0000313" key="2">
    <source>
        <dbReference type="EMBL" id="RCW66967.1"/>
    </source>
</evidence>
<dbReference type="NCBIfam" id="TIGR02832">
    <property type="entry name" value="spo_yunB"/>
    <property type="match status" value="1"/>
</dbReference>
<dbReference type="AlphaFoldDB" id="A0A368XKE8"/>
<evidence type="ECO:0000313" key="3">
    <source>
        <dbReference type="Proteomes" id="UP000252585"/>
    </source>
</evidence>
<comment type="caution">
    <text evidence="2">The sequence shown here is derived from an EMBL/GenBank/DDBJ whole genome shotgun (WGS) entry which is preliminary data.</text>
</comment>
<name>A0A368XKE8_9BACI</name>
<keyword evidence="1" id="KW-0472">Membrane</keyword>
<dbReference type="Proteomes" id="UP000252585">
    <property type="component" value="Unassembled WGS sequence"/>
</dbReference>
<keyword evidence="1" id="KW-1133">Transmembrane helix</keyword>
<evidence type="ECO:0000256" key="1">
    <source>
        <dbReference type="SAM" id="Phobius"/>
    </source>
</evidence>
<proteinExistence type="predicted"/>
<keyword evidence="3" id="KW-1185">Reference proteome</keyword>
<sequence>MKLPKRKQVSGSPPATTIMFLSLFLFFLSMIVSILIVNKGIKPVLMNYAEVRIEQIANQAMGIAVNDKISEDLETEDLLEVRVDENGKVVNYVFNAVVENRVQRNVQYRVENFLKMLEQGTRPEIGIPVEMDLELDENEKEALEDIREHGLLTEIPLGQTLGIPLLGNLGPKVPVHMEVIGHVATEITSSLVETGVNGAFIHVNVHIEVEIRVVMPFASKPVNVKQDIPVTKVYHPGEVPYYFNQNKEDAPDLSLPIDPTLDP</sequence>
<accession>A0A368XKE8</accession>
<reference evidence="2 3" key="1">
    <citation type="submission" date="2018-07" db="EMBL/GenBank/DDBJ databases">
        <title>Genomic Encyclopedia of Type Strains, Phase IV (KMG-IV): sequencing the most valuable type-strain genomes for metagenomic binning, comparative biology and taxonomic classification.</title>
        <authorList>
            <person name="Goeker M."/>
        </authorList>
    </citation>
    <scope>NUCLEOTIDE SEQUENCE [LARGE SCALE GENOMIC DNA]</scope>
    <source>
        <strain evidence="2 3">DSM 27696</strain>
    </source>
</reference>
<gene>
    <name evidence="2" type="ORF">DFR57_10863</name>
</gene>
<dbReference type="RefSeq" id="WP_114353116.1">
    <property type="nucleotide sequence ID" value="NZ_QPJJ01000008.1"/>
</dbReference>
<dbReference type="EMBL" id="QPJJ01000008">
    <property type="protein sequence ID" value="RCW66967.1"/>
    <property type="molecule type" value="Genomic_DNA"/>
</dbReference>